<feature type="domain" description="DUF1266" evidence="1">
    <location>
        <begin position="194"/>
        <end position="391"/>
    </location>
</feature>
<comment type="caution">
    <text evidence="2">The sequence shown here is derived from an EMBL/GenBank/DDBJ whole genome shotgun (WGS) entry which is preliminary data.</text>
</comment>
<sequence>MEIPKPPPFPPWQAPTDVEHRLYEAKMRGDWASYFDVLADAHLYHAMPRGFAEANPGYVTRTPYWQRQAGRLCYTFLTDGMLPPPVSDPVFFRTDLAATADKWADPAAWLAINPGSPCEAYFPARPQDRFMWQQHAQRVSHDCSGALRTLWVGGPLHGLVAHGLACGALLCVSNGSLWNAMGWHGTGFPRERERLQEWWGIASRADWLEAIEGLLQTNVSQSAWEFVLQVRRAIAREYGGMVEPSHWREVIERVVRHREGEKDAGAEVGRLHKLVGRIARYEARFRADGLLGESKQVRSVAAWHLGRASKMARWGLGARYCDPAEAQNAVVRAGRAAQVSYSSWEDFSAGYILGRCLHFDEEEFGGWYQDMLEAHRILVTDPSSPWLNLPFK</sequence>
<gene>
    <name evidence="2" type="ORF">FHS39_000710</name>
</gene>
<dbReference type="Proteomes" id="UP000556084">
    <property type="component" value="Unassembled WGS sequence"/>
</dbReference>
<dbReference type="EMBL" id="JACHJH010000001">
    <property type="protein sequence ID" value="MBB4891710.1"/>
    <property type="molecule type" value="Genomic_DNA"/>
</dbReference>
<reference evidence="2 3" key="1">
    <citation type="submission" date="2020-08" db="EMBL/GenBank/DDBJ databases">
        <title>Genomic Encyclopedia of Type Strains, Phase III (KMG-III): the genomes of soil and plant-associated and newly described type strains.</title>
        <authorList>
            <person name="Whitman W."/>
        </authorList>
    </citation>
    <scope>NUCLEOTIDE SEQUENCE [LARGE SCALE GENOMIC DNA]</scope>
    <source>
        <strain evidence="2 3">CECT 3266</strain>
    </source>
</reference>
<dbReference type="AlphaFoldDB" id="A0A7W7PKF2"/>
<name>A0A7W7PKF2_9ACTN</name>
<evidence type="ECO:0000313" key="2">
    <source>
        <dbReference type="EMBL" id="MBB4891710.1"/>
    </source>
</evidence>
<organism evidence="2 3">
    <name type="scientific">Streptomyces olivoverticillatus</name>
    <dbReference type="NCBI Taxonomy" id="66427"/>
    <lineage>
        <taxon>Bacteria</taxon>
        <taxon>Bacillati</taxon>
        <taxon>Actinomycetota</taxon>
        <taxon>Actinomycetes</taxon>
        <taxon>Kitasatosporales</taxon>
        <taxon>Streptomycetaceae</taxon>
        <taxon>Streptomyces</taxon>
    </lineage>
</organism>
<proteinExistence type="predicted"/>
<dbReference type="InterPro" id="IPR009677">
    <property type="entry name" value="DUF1266"/>
</dbReference>
<dbReference type="Pfam" id="PF06889">
    <property type="entry name" value="DUF1266"/>
    <property type="match status" value="1"/>
</dbReference>
<keyword evidence="3" id="KW-1185">Reference proteome</keyword>
<evidence type="ECO:0000313" key="3">
    <source>
        <dbReference type="Proteomes" id="UP000556084"/>
    </source>
</evidence>
<dbReference type="RefSeq" id="WP_184346234.1">
    <property type="nucleotide sequence ID" value="NZ_JACHJH010000001.1"/>
</dbReference>
<protein>
    <recommendedName>
        <fullName evidence="1">DUF1266 domain-containing protein</fullName>
    </recommendedName>
</protein>
<accession>A0A7W7PKF2</accession>
<evidence type="ECO:0000259" key="1">
    <source>
        <dbReference type="Pfam" id="PF06889"/>
    </source>
</evidence>